<protein>
    <submittedName>
        <fullName evidence="3">Anthranilate synthase component 1</fullName>
    </submittedName>
</protein>
<feature type="domain" description="Anthranilate synthase component I N-terminal" evidence="2">
    <location>
        <begin position="23"/>
        <end position="131"/>
    </location>
</feature>
<dbReference type="InterPro" id="IPR005801">
    <property type="entry name" value="ADC_synthase"/>
</dbReference>
<dbReference type="Pfam" id="PF04715">
    <property type="entry name" value="Anth_synt_I_N"/>
    <property type="match status" value="1"/>
</dbReference>
<dbReference type="SUPFAM" id="SSF56322">
    <property type="entry name" value="ADC synthase"/>
    <property type="match status" value="1"/>
</dbReference>
<dbReference type="EMBL" id="CAADFO010000050">
    <property type="protein sequence ID" value="VFK29516.1"/>
    <property type="molecule type" value="Genomic_DNA"/>
</dbReference>
<dbReference type="Pfam" id="PF00425">
    <property type="entry name" value="Chorismate_bind"/>
    <property type="match status" value="1"/>
</dbReference>
<feature type="domain" description="Chorismate-utilising enzyme C-terminal" evidence="1">
    <location>
        <begin position="218"/>
        <end position="472"/>
    </location>
</feature>
<sequence length="483" mass="54153">MLPFLWQTIDTSPDLLSLHAAQPARYPFLLESASRDIGQNNERNRYDILFAFPEEMLVLTSSGRLTMDGHPIQEGDFLHRLDHWIKENRWFGEEQRNVISSLSLPFHIPFQGGWFLYLGYELAGQVEPVLQPRLAGNAALNAASIEAGFPIAFASRIPAAIIRDKRARRTILVAEPHRAPCLAEMKKDLLSVGSTWTASPIPNSVTVLRQPIQEAPSDQFLERVLRIKRYIREGDVFQVNLSRGWWGRLAEGITSARLYQRMRAYNPAPFAGLATWNGFAIISSSPERLVHIHEGIVETRPIAGTYPRNRDREMDNRLSRALMAHPKERAEHIMLIDLERNDLGRICAPGTVEVDELMTLESYAHVHHIVSNIRGRLGSEATPGQVIRAVFPGGTITGCPKVRCMEIIAELEEVIRGPYTGAMGYLNRDGSADLNILIRTLCQQGDRISLRTGAGIVADSDPERELRETRHKARASLQALIGS</sequence>
<evidence type="ECO:0000313" key="3">
    <source>
        <dbReference type="EMBL" id="VFK29516.1"/>
    </source>
</evidence>
<dbReference type="PANTHER" id="PTHR11236:SF9">
    <property type="entry name" value="ANTHRANILATE SYNTHASE COMPONENT 1"/>
    <property type="match status" value="1"/>
</dbReference>
<dbReference type="InterPro" id="IPR019999">
    <property type="entry name" value="Anth_synth_I-like"/>
</dbReference>
<gene>
    <name evidence="3" type="ORF">BECKMB1821G_GA0114241_10509</name>
</gene>
<reference evidence="3" key="1">
    <citation type="submission" date="2019-02" db="EMBL/GenBank/DDBJ databases">
        <authorList>
            <person name="Gruber-Vodicka R. H."/>
            <person name="Seah K. B. B."/>
        </authorList>
    </citation>
    <scope>NUCLEOTIDE SEQUENCE</scope>
    <source>
        <strain evidence="3">BECK_BZ197</strain>
    </source>
</reference>
<accession>A0A450XJS6</accession>
<name>A0A450XJS6_9GAMM</name>
<dbReference type="InterPro" id="IPR006805">
    <property type="entry name" value="Anth_synth_I_N"/>
</dbReference>
<dbReference type="NCBIfam" id="NF006563">
    <property type="entry name" value="PRK09070.1"/>
    <property type="match status" value="1"/>
</dbReference>
<dbReference type="GO" id="GO:0000162">
    <property type="term" value="P:L-tryptophan biosynthetic process"/>
    <property type="evidence" value="ECO:0007669"/>
    <property type="project" value="TreeGrafter"/>
</dbReference>
<dbReference type="Gene3D" id="3.60.120.10">
    <property type="entry name" value="Anthranilate synthase"/>
    <property type="match status" value="1"/>
</dbReference>
<dbReference type="PANTHER" id="PTHR11236">
    <property type="entry name" value="AMINOBENZOATE/ANTHRANILATE SYNTHASE"/>
    <property type="match status" value="1"/>
</dbReference>
<proteinExistence type="predicted"/>
<evidence type="ECO:0000259" key="1">
    <source>
        <dbReference type="Pfam" id="PF00425"/>
    </source>
</evidence>
<dbReference type="AlphaFoldDB" id="A0A450XJS6"/>
<organism evidence="3">
    <name type="scientific">Candidatus Kentrum sp. MB</name>
    <dbReference type="NCBI Taxonomy" id="2138164"/>
    <lineage>
        <taxon>Bacteria</taxon>
        <taxon>Pseudomonadati</taxon>
        <taxon>Pseudomonadota</taxon>
        <taxon>Gammaproteobacteria</taxon>
        <taxon>Candidatus Kentrum</taxon>
    </lineage>
</organism>
<dbReference type="InterPro" id="IPR015890">
    <property type="entry name" value="Chorismate_C"/>
</dbReference>
<evidence type="ECO:0000259" key="2">
    <source>
        <dbReference type="Pfam" id="PF04715"/>
    </source>
</evidence>
<dbReference type="PRINTS" id="PR00095">
    <property type="entry name" value="ANTSNTHASEI"/>
</dbReference>